<proteinExistence type="predicted"/>
<gene>
    <name evidence="1" type="ORF">BDU57DRAFT_167992</name>
</gene>
<evidence type="ECO:0000313" key="1">
    <source>
        <dbReference type="EMBL" id="KAF1917502.1"/>
    </source>
</evidence>
<dbReference type="AlphaFoldDB" id="A0A6A5QQ66"/>
<protein>
    <submittedName>
        <fullName evidence="1">Uncharacterized protein</fullName>
    </submittedName>
</protein>
<reference evidence="1" key="1">
    <citation type="journal article" date="2020" name="Stud. Mycol.">
        <title>101 Dothideomycetes genomes: a test case for predicting lifestyles and emergence of pathogens.</title>
        <authorList>
            <person name="Haridas S."/>
            <person name="Albert R."/>
            <person name="Binder M."/>
            <person name="Bloem J."/>
            <person name="Labutti K."/>
            <person name="Salamov A."/>
            <person name="Andreopoulos B."/>
            <person name="Baker S."/>
            <person name="Barry K."/>
            <person name="Bills G."/>
            <person name="Bluhm B."/>
            <person name="Cannon C."/>
            <person name="Castanera R."/>
            <person name="Culley D."/>
            <person name="Daum C."/>
            <person name="Ezra D."/>
            <person name="Gonzalez J."/>
            <person name="Henrissat B."/>
            <person name="Kuo A."/>
            <person name="Liang C."/>
            <person name="Lipzen A."/>
            <person name="Lutzoni F."/>
            <person name="Magnuson J."/>
            <person name="Mondo S."/>
            <person name="Nolan M."/>
            <person name="Ohm R."/>
            <person name="Pangilinan J."/>
            <person name="Park H.-J."/>
            <person name="Ramirez L."/>
            <person name="Alfaro M."/>
            <person name="Sun H."/>
            <person name="Tritt A."/>
            <person name="Yoshinaga Y."/>
            <person name="Zwiers L.-H."/>
            <person name="Turgeon B."/>
            <person name="Goodwin S."/>
            <person name="Spatafora J."/>
            <person name="Crous P."/>
            <person name="Grigoriev I."/>
        </authorList>
    </citation>
    <scope>NUCLEOTIDE SEQUENCE</scope>
    <source>
        <strain evidence="1">HMLAC05119</strain>
    </source>
</reference>
<dbReference type="Proteomes" id="UP000800096">
    <property type="component" value="Unassembled WGS sequence"/>
</dbReference>
<sequence>MLVDNISGNLRDDVDQLISAYAYERIDVEGTTTHHPVHYLVRRVGNAERRWVPKTSDGLFYNASAGHLNARFISIQRADSRTTPMLRCDLRGWRVAAYRDSHDQHVRIIPLSTLPEGMHLNGVCPIRRARRKGCQKLRFRFEGVGNHVRRGSADIIVCYSRAQPCVLEADSVKPHQPGAHEAFSRFDQNHARPIYLE</sequence>
<accession>A0A6A5QQ66</accession>
<keyword evidence="2" id="KW-1185">Reference proteome</keyword>
<name>A0A6A5QQ66_AMPQU</name>
<dbReference type="EMBL" id="ML979134">
    <property type="protein sequence ID" value="KAF1917502.1"/>
    <property type="molecule type" value="Genomic_DNA"/>
</dbReference>
<evidence type="ECO:0000313" key="2">
    <source>
        <dbReference type="Proteomes" id="UP000800096"/>
    </source>
</evidence>
<organism evidence="1 2">
    <name type="scientific">Ampelomyces quisqualis</name>
    <name type="common">Powdery mildew agent</name>
    <dbReference type="NCBI Taxonomy" id="50730"/>
    <lineage>
        <taxon>Eukaryota</taxon>
        <taxon>Fungi</taxon>
        <taxon>Dikarya</taxon>
        <taxon>Ascomycota</taxon>
        <taxon>Pezizomycotina</taxon>
        <taxon>Dothideomycetes</taxon>
        <taxon>Pleosporomycetidae</taxon>
        <taxon>Pleosporales</taxon>
        <taxon>Pleosporineae</taxon>
        <taxon>Phaeosphaeriaceae</taxon>
        <taxon>Ampelomyces</taxon>
    </lineage>
</organism>